<protein>
    <submittedName>
        <fullName evidence="1">Uncharacterized protein</fullName>
    </submittedName>
</protein>
<accession>A0ACC5WAH3</accession>
<name>A0ACC5WAH3_PANGG</name>
<evidence type="ECO:0000313" key="2">
    <source>
        <dbReference type="Proteomes" id="UP000829447"/>
    </source>
</evidence>
<keyword evidence="2" id="KW-1185">Reference proteome</keyword>
<dbReference type="Proteomes" id="UP000829447">
    <property type="component" value="Linkage Group LG2"/>
</dbReference>
<gene>
    <name evidence="1" type="ORF">PGIGA_G00112700</name>
</gene>
<organism evidence="1 2">
    <name type="scientific">Pangasianodon gigas</name>
    <name type="common">Mekong giant catfish</name>
    <name type="synonym">Pangasius gigas</name>
    <dbReference type="NCBI Taxonomy" id="30993"/>
    <lineage>
        <taxon>Eukaryota</taxon>
        <taxon>Metazoa</taxon>
        <taxon>Chordata</taxon>
        <taxon>Craniata</taxon>
        <taxon>Vertebrata</taxon>
        <taxon>Euteleostomi</taxon>
        <taxon>Actinopterygii</taxon>
        <taxon>Neopterygii</taxon>
        <taxon>Teleostei</taxon>
        <taxon>Ostariophysi</taxon>
        <taxon>Siluriformes</taxon>
        <taxon>Pangasiidae</taxon>
        <taxon>Pangasianodon</taxon>
    </lineage>
</organism>
<proteinExistence type="predicted"/>
<evidence type="ECO:0000313" key="1">
    <source>
        <dbReference type="EMBL" id="MCI4375670.1"/>
    </source>
</evidence>
<comment type="caution">
    <text evidence="1">The sequence shown here is derived from an EMBL/GenBank/DDBJ whole genome shotgun (WGS) entry which is preliminary data.</text>
</comment>
<dbReference type="EMBL" id="CM040455">
    <property type="protein sequence ID" value="MCI4375670.1"/>
    <property type="molecule type" value="Genomic_DNA"/>
</dbReference>
<sequence length="267" mass="30051">MRLAVLQFMAGFCGAVGSLFFLLSLGTDYWLLSLESCDPQDKNTEKLRRVIRKDGLKEDPNGAKSTVLSYHEGIFWRCSYRKDREEESILDFWITNQPTEKICMPVYLSHDPLPEKRRSTLNTDTTTLHRTFWCIMSILGFTMVMIGVFVTICGVPRASRRLYEAGGALFITGGFLLLVVVVTFAVWVQVSGSLERYILLRRSSMCPDLHLNLYYGPSFMLAPPASFFSILCGIFLLLTQTASGTVSANAANKPPSVQKEWEASMLE</sequence>
<reference evidence="1 2" key="1">
    <citation type="journal article" date="2022" name="bioRxiv">
        <title>An ancient truncated duplication of the anti-Mullerian hormone receptor type 2 gene is a potential conserved master sex determinant in the Pangasiidae catfish family.</title>
        <authorList>
            <person name="Wen M."/>
            <person name="Pan Q."/>
            <person name="Jouanno E."/>
            <person name="Montfort J."/>
            <person name="Zahm M."/>
            <person name="Cabau C."/>
            <person name="Klopp C."/>
            <person name="Iampietro C."/>
            <person name="Roques C."/>
            <person name="Bouchez O."/>
            <person name="Castinel A."/>
            <person name="Donnadieu C."/>
            <person name="Parrinello H."/>
            <person name="Poncet C."/>
            <person name="Belmonte E."/>
            <person name="Gautier V."/>
            <person name="Avarre J.-C."/>
            <person name="Dugue R."/>
            <person name="Gustiano R."/>
            <person name="Ha T.T.T."/>
            <person name="Campet M."/>
            <person name="Sriphairoj K."/>
            <person name="Ribolli J."/>
            <person name="de Almeida F.L."/>
            <person name="Desvignes T."/>
            <person name="Postlethwait J.H."/>
            <person name="Bucao C.F."/>
            <person name="Robinson-Rechavi M."/>
            <person name="Bobe J."/>
            <person name="Herpin A."/>
            <person name="Guiguen Y."/>
        </authorList>
    </citation>
    <scope>NUCLEOTIDE SEQUENCE [LARGE SCALE GENOMIC DNA]</scope>
    <source>
        <strain evidence="1">YG-Dec2019</strain>
    </source>
</reference>